<name>A0A5B8J6W1_9ACTN</name>
<organism evidence="2 3">
    <name type="scientific">Streptomyces qinzhouensis</name>
    <dbReference type="NCBI Taxonomy" id="2599401"/>
    <lineage>
        <taxon>Bacteria</taxon>
        <taxon>Bacillati</taxon>
        <taxon>Actinomycetota</taxon>
        <taxon>Actinomycetes</taxon>
        <taxon>Kitasatosporales</taxon>
        <taxon>Streptomycetaceae</taxon>
        <taxon>Streptomyces</taxon>
    </lineage>
</organism>
<keyword evidence="3" id="KW-1185">Reference proteome</keyword>
<dbReference type="RefSeq" id="WP_146479475.1">
    <property type="nucleotide sequence ID" value="NZ_CP042266.1"/>
</dbReference>
<gene>
    <name evidence="2" type="ORF">FQU76_06155</name>
</gene>
<dbReference type="Proteomes" id="UP000320580">
    <property type="component" value="Chromosome"/>
</dbReference>
<proteinExistence type="predicted"/>
<evidence type="ECO:0000313" key="2">
    <source>
        <dbReference type="EMBL" id="QDY76174.1"/>
    </source>
</evidence>
<dbReference type="KEGG" id="sqz:FQU76_06155"/>
<protein>
    <submittedName>
        <fullName evidence="2">Uncharacterized protein</fullName>
    </submittedName>
</protein>
<sequence length="243" mass="25389">MRSRWGRGRTTGRVTLGSLSAWLITAVTVLAGVLVAGPPAAAADLPYGPYTCVNGFVWREAFPGDLVCVTPAIRGQGWSENALGPSRREPNGGPYGPDTCKQGFVWREARPSDRVCVPPPSRDQARSDNANAPWRLVSPGATPRGGVSVSTTPHQLGGWLYATGSGVSPYGAVRFYAVGINTVGPYSLGVLTATPSGTLPGWQYVADIRCRSGQTGPATIVVLDQASGLVTTAGTTDAFRRCG</sequence>
<reference evidence="2 3" key="1">
    <citation type="submission" date="2019-07" db="EMBL/GenBank/DDBJ databases">
        <authorList>
            <person name="Zhu P."/>
        </authorList>
    </citation>
    <scope>NUCLEOTIDE SEQUENCE [LARGE SCALE GENOMIC DNA]</scope>
    <source>
        <strain evidence="2 3">SSL-25</strain>
    </source>
</reference>
<feature type="region of interest" description="Disordered" evidence="1">
    <location>
        <begin position="79"/>
        <end position="147"/>
    </location>
</feature>
<dbReference type="AlphaFoldDB" id="A0A5B8J6W1"/>
<evidence type="ECO:0000313" key="3">
    <source>
        <dbReference type="Proteomes" id="UP000320580"/>
    </source>
</evidence>
<accession>A0A5B8J6W1</accession>
<evidence type="ECO:0000256" key="1">
    <source>
        <dbReference type="SAM" id="MobiDB-lite"/>
    </source>
</evidence>
<dbReference type="OrthoDB" id="4548672at2"/>
<dbReference type="EMBL" id="CP042266">
    <property type="protein sequence ID" value="QDY76174.1"/>
    <property type="molecule type" value="Genomic_DNA"/>
</dbReference>